<comment type="subcellular location">
    <subcellularLocation>
        <location evidence="2">Cell membrane</location>
        <topology evidence="2">Multi-pass membrane protein</topology>
    </subcellularLocation>
</comment>
<dbReference type="HOGENOM" id="CLU_073546_1_0_11"/>
<dbReference type="GO" id="GO:0005886">
    <property type="term" value="C:plasma membrane"/>
    <property type="evidence" value="ECO:0007669"/>
    <property type="project" value="UniProtKB-SubCell"/>
</dbReference>
<dbReference type="PANTHER" id="PTHR47755:SF1">
    <property type="entry name" value="CELL DIVISION PROTEIN FTSX"/>
    <property type="match status" value="1"/>
</dbReference>
<dbReference type="EMBL" id="CP011005">
    <property type="protein sequence ID" value="AJT41398.1"/>
    <property type="molecule type" value="Genomic_DNA"/>
</dbReference>
<evidence type="ECO:0000256" key="2">
    <source>
        <dbReference type="ARBA" id="ARBA00004651"/>
    </source>
</evidence>
<dbReference type="AlphaFoldDB" id="A0A0D4BYI3"/>
<dbReference type="OrthoDB" id="9812531at2"/>
<dbReference type="RefSeq" id="WP_045074741.1">
    <property type="nucleotide sequence ID" value="NZ_CP011005.1"/>
</dbReference>
<keyword evidence="6 12" id="KW-1003">Cell membrane</keyword>
<evidence type="ECO:0000256" key="7">
    <source>
        <dbReference type="ARBA" id="ARBA00022618"/>
    </source>
</evidence>
<evidence type="ECO:0000256" key="10">
    <source>
        <dbReference type="ARBA" id="ARBA00023136"/>
    </source>
</evidence>
<evidence type="ECO:0000256" key="6">
    <source>
        <dbReference type="ARBA" id="ARBA00022475"/>
    </source>
</evidence>
<dbReference type="InterPro" id="IPR040690">
    <property type="entry name" value="FtsX_ECD"/>
</dbReference>
<evidence type="ECO:0000259" key="14">
    <source>
        <dbReference type="Pfam" id="PF02687"/>
    </source>
</evidence>
<dbReference type="STRING" id="1618207.UM93_07485"/>
<dbReference type="KEGG" id="ari:UM93_07485"/>
<evidence type="ECO:0000256" key="3">
    <source>
        <dbReference type="ARBA" id="ARBA00007379"/>
    </source>
</evidence>
<protein>
    <recommendedName>
        <fullName evidence="5 12">Cell division protein FtsX</fullName>
    </recommendedName>
</protein>
<keyword evidence="11 12" id="KW-0131">Cell cycle</keyword>
<dbReference type="NCBIfam" id="NF038346">
    <property type="entry name" value="FtsX_actino"/>
    <property type="match status" value="1"/>
</dbReference>
<keyword evidence="17" id="KW-1185">Reference proteome</keyword>
<dbReference type="Proteomes" id="UP000061839">
    <property type="component" value="Chromosome"/>
</dbReference>
<name>A0A0D4BYI3_9MICC</name>
<dbReference type="Pfam" id="PF02687">
    <property type="entry name" value="FtsX"/>
    <property type="match status" value="1"/>
</dbReference>
<comment type="similarity">
    <text evidence="3 12">Belongs to the ABC-4 integral membrane protein family. FtsX subfamily.</text>
</comment>
<evidence type="ECO:0000256" key="11">
    <source>
        <dbReference type="ARBA" id="ARBA00023306"/>
    </source>
</evidence>
<comment type="function">
    <text evidence="1">Part of the ABC transporter FtsEX involved in cellular division.</text>
</comment>
<evidence type="ECO:0000259" key="15">
    <source>
        <dbReference type="Pfam" id="PF18075"/>
    </source>
</evidence>
<feature type="domain" description="ABC3 transporter permease C-terminal" evidence="14">
    <location>
        <begin position="184"/>
        <end position="303"/>
    </location>
</feature>
<dbReference type="PATRIC" id="fig|1618207.4.peg.1515"/>
<dbReference type="GO" id="GO:0051301">
    <property type="term" value="P:cell division"/>
    <property type="evidence" value="ECO:0007669"/>
    <property type="project" value="UniProtKB-KW"/>
</dbReference>
<evidence type="ECO:0000313" key="17">
    <source>
        <dbReference type="Proteomes" id="UP000061839"/>
    </source>
</evidence>
<keyword evidence="8 13" id="KW-0812">Transmembrane</keyword>
<dbReference type="InterPro" id="IPR003838">
    <property type="entry name" value="ABC3_permease_C"/>
</dbReference>
<evidence type="ECO:0000256" key="1">
    <source>
        <dbReference type="ARBA" id="ARBA00003552"/>
    </source>
</evidence>
<evidence type="ECO:0000256" key="9">
    <source>
        <dbReference type="ARBA" id="ARBA00022989"/>
    </source>
</evidence>
<proteinExistence type="inferred from homology"/>
<evidence type="ECO:0000256" key="5">
    <source>
        <dbReference type="ARBA" id="ARBA00021907"/>
    </source>
</evidence>
<feature type="transmembrane region" description="Helical" evidence="13">
    <location>
        <begin position="21"/>
        <end position="41"/>
    </location>
</feature>
<evidence type="ECO:0000256" key="4">
    <source>
        <dbReference type="ARBA" id="ARBA00011160"/>
    </source>
</evidence>
<keyword evidence="9 13" id="KW-1133">Transmembrane helix</keyword>
<dbReference type="PANTHER" id="PTHR47755">
    <property type="entry name" value="CELL DIVISION PROTEIN FTSX"/>
    <property type="match status" value="1"/>
</dbReference>
<evidence type="ECO:0000256" key="8">
    <source>
        <dbReference type="ARBA" id="ARBA00022692"/>
    </source>
</evidence>
<feature type="transmembrane region" description="Helical" evidence="13">
    <location>
        <begin position="224"/>
        <end position="251"/>
    </location>
</feature>
<sequence>MRLGFILGEIGSGLRRNLAMVISVVLVTLVSLTFVGAAFMLQKQIDVMKDYWYDKVQVSIFLCNKDSVSPTCAAGAVTPEQQANIKALLESPEIKQYIKSTAFESQAEALVHVREQFKDSPIGASVTEDQLQASFRIGLINPEKYSIFQERFSSVAGVDQVIDQRKIFEGLFGILNTCTIISVVVAGLMVVAAFLLVSTTIRLSAFSRRRETAIMRLVGASKTVVQLPFILEGIIAALVGSVLASVALWAVTKFLVEGVLAPNNPGMVFINVGQVWWVCPILIGISIIVAGFSSWITLRKYLKV</sequence>
<evidence type="ECO:0000256" key="13">
    <source>
        <dbReference type="SAM" id="Phobius"/>
    </source>
</evidence>
<keyword evidence="7 12" id="KW-0132">Cell division</keyword>
<keyword evidence="10 12" id="KW-0472">Membrane</keyword>
<gene>
    <name evidence="16" type="ORF">UM93_07485</name>
</gene>
<feature type="domain" description="FtsX extracellular" evidence="15">
    <location>
        <begin position="56"/>
        <end position="161"/>
    </location>
</feature>
<comment type="subunit">
    <text evidence="4">Forms a membrane-associated complex with FtsE.</text>
</comment>
<organism evidence="16 17">
    <name type="scientific">Psychromicrobium lacuslunae</name>
    <dbReference type="NCBI Taxonomy" id="1618207"/>
    <lineage>
        <taxon>Bacteria</taxon>
        <taxon>Bacillati</taxon>
        <taxon>Actinomycetota</taxon>
        <taxon>Actinomycetes</taxon>
        <taxon>Micrococcales</taxon>
        <taxon>Micrococcaceae</taxon>
        <taxon>Psychromicrobium</taxon>
    </lineage>
</organism>
<reference evidence="16 17" key="1">
    <citation type="journal article" date="2015" name="Genome Announc.">
        <title>Complete Genome Sequencing of Protease-Producing Novel Arthrobacter sp. Strain IHBB 11108 Using PacBio Single-Molecule Real-Time Sequencing Technology.</title>
        <authorList>
            <person name="Kiran S."/>
            <person name="Swarnkar M.K."/>
            <person name="Pal M."/>
            <person name="Thakur R."/>
            <person name="Tewari R."/>
            <person name="Singh A.K."/>
            <person name="Gulati A."/>
        </authorList>
    </citation>
    <scope>NUCLEOTIDE SEQUENCE [LARGE SCALE GENOMIC DNA]</scope>
    <source>
        <strain evidence="16 17">IHBB 11108</strain>
    </source>
</reference>
<dbReference type="Gene3D" id="3.30.70.3040">
    <property type="match status" value="1"/>
</dbReference>
<dbReference type="PIRSF" id="PIRSF003097">
    <property type="entry name" value="FtsX"/>
    <property type="match status" value="1"/>
</dbReference>
<evidence type="ECO:0000313" key="16">
    <source>
        <dbReference type="EMBL" id="AJT41398.1"/>
    </source>
</evidence>
<accession>A0A0D4BYI3</accession>
<dbReference type="Pfam" id="PF18075">
    <property type="entry name" value="FtsX_ECD"/>
    <property type="match status" value="1"/>
</dbReference>
<feature type="transmembrane region" description="Helical" evidence="13">
    <location>
        <begin position="180"/>
        <end position="203"/>
    </location>
</feature>
<evidence type="ECO:0000256" key="12">
    <source>
        <dbReference type="PIRNR" id="PIRNR003097"/>
    </source>
</evidence>
<dbReference type="InterPro" id="IPR047929">
    <property type="entry name" value="FtsX_actino"/>
</dbReference>
<dbReference type="InterPro" id="IPR004513">
    <property type="entry name" value="FtsX"/>
</dbReference>
<feature type="transmembrane region" description="Helical" evidence="13">
    <location>
        <begin position="275"/>
        <end position="298"/>
    </location>
</feature>